<keyword evidence="2" id="KW-1185">Reference proteome</keyword>
<feature type="non-terminal residue" evidence="1">
    <location>
        <position position="1"/>
    </location>
</feature>
<proteinExistence type="predicted"/>
<sequence>AEKRTAKKNLDSNITTTTTIESITLQALSDYIAELIFNADNNNGILVKIYLDLNDDIFSIATFDDPKSIVRIIIDKIKEGDDYT</sequence>
<comment type="caution">
    <text evidence="1">The sequence shown here is derived from an EMBL/GenBank/DDBJ whole genome shotgun (WGS) entry which is preliminary data.</text>
</comment>
<reference evidence="1" key="1">
    <citation type="submission" date="2021-06" db="EMBL/GenBank/DDBJ databases">
        <authorList>
            <person name="Kallberg Y."/>
            <person name="Tangrot J."/>
            <person name="Rosling A."/>
        </authorList>
    </citation>
    <scope>NUCLEOTIDE SEQUENCE</scope>
    <source>
        <strain evidence="1">MA453B</strain>
    </source>
</reference>
<dbReference type="Proteomes" id="UP000789405">
    <property type="component" value="Unassembled WGS sequence"/>
</dbReference>
<evidence type="ECO:0000313" key="2">
    <source>
        <dbReference type="Proteomes" id="UP000789405"/>
    </source>
</evidence>
<gene>
    <name evidence="1" type="ORF">DERYTH_LOCUS18208</name>
</gene>
<accession>A0A9N9J9H6</accession>
<name>A0A9N9J9H6_9GLOM</name>
<evidence type="ECO:0000313" key="1">
    <source>
        <dbReference type="EMBL" id="CAG8765587.1"/>
    </source>
</evidence>
<organism evidence="1 2">
    <name type="scientific">Dentiscutata erythropus</name>
    <dbReference type="NCBI Taxonomy" id="1348616"/>
    <lineage>
        <taxon>Eukaryota</taxon>
        <taxon>Fungi</taxon>
        <taxon>Fungi incertae sedis</taxon>
        <taxon>Mucoromycota</taxon>
        <taxon>Glomeromycotina</taxon>
        <taxon>Glomeromycetes</taxon>
        <taxon>Diversisporales</taxon>
        <taxon>Gigasporaceae</taxon>
        <taxon>Dentiscutata</taxon>
    </lineage>
</organism>
<dbReference type="OrthoDB" id="10483906at2759"/>
<dbReference type="EMBL" id="CAJVPY010018150">
    <property type="protein sequence ID" value="CAG8765587.1"/>
    <property type="molecule type" value="Genomic_DNA"/>
</dbReference>
<dbReference type="AlphaFoldDB" id="A0A9N9J9H6"/>
<protein>
    <submittedName>
        <fullName evidence="1">21800_t:CDS:1</fullName>
    </submittedName>
</protein>